<dbReference type="InParanoid" id="A0A482WRB5"/>
<dbReference type="EMBL" id="QKKF02026930">
    <property type="protein sequence ID" value="RZF36145.1"/>
    <property type="molecule type" value="Genomic_DNA"/>
</dbReference>
<organism evidence="1 2">
    <name type="scientific">Laodelphax striatellus</name>
    <name type="common">Small brown planthopper</name>
    <name type="synonym">Delphax striatella</name>
    <dbReference type="NCBI Taxonomy" id="195883"/>
    <lineage>
        <taxon>Eukaryota</taxon>
        <taxon>Metazoa</taxon>
        <taxon>Ecdysozoa</taxon>
        <taxon>Arthropoda</taxon>
        <taxon>Hexapoda</taxon>
        <taxon>Insecta</taxon>
        <taxon>Pterygota</taxon>
        <taxon>Neoptera</taxon>
        <taxon>Paraneoptera</taxon>
        <taxon>Hemiptera</taxon>
        <taxon>Auchenorrhyncha</taxon>
        <taxon>Fulgoroidea</taxon>
        <taxon>Delphacidae</taxon>
        <taxon>Criomorphinae</taxon>
        <taxon>Laodelphax</taxon>
    </lineage>
</organism>
<proteinExistence type="predicted"/>
<gene>
    <name evidence="1" type="ORF">LSTR_LSTR017526</name>
</gene>
<sequence length="69" mass="7730">MNVQKEDLLRRVRLDVGRRGDWWGMFARGAAAAAATASLQPAQLDLAPTLQDRIEKLLRDSILEEPTAR</sequence>
<comment type="caution">
    <text evidence="1">The sequence shown here is derived from an EMBL/GenBank/DDBJ whole genome shotgun (WGS) entry which is preliminary data.</text>
</comment>
<dbReference type="Proteomes" id="UP000291343">
    <property type="component" value="Unassembled WGS sequence"/>
</dbReference>
<dbReference type="AlphaFoldDB" id="A0A482WRB5"/>
<keyword evidence="2" id="KW-1185">Reference proteome</keyword>
<protein>
    <submittedName>
        <fullName evidence="1">Uncharacterized protein</fullName>
    </submittedName>
</protein>
<name>A0A482WRB5_LAOST</name>
<reference evidence="1 2" key="1">
    <citation type="journal article" date="2017" name="Gigascience">
        <title>Genome sequence of the small brown planthopper, Laodelphax striatellus.</title>
        <authorList>
            <person name="Zhu J."/>
            <person name="Jiang F."/>
            <person name="Wang X."/>
            <person name="Yang P."/>
            <person name="Bao Y."/>
            <person name="Zhao W."/>
            <person name="Wang W."/>
            <person name="Lu H."/>
            <person name="Wang Q."/>
            <person name="Cui N."/>
            <person name="Li J."/>
            <person name="Chen X."/>
            <person name="Luo L."/>
            <person name="Yu J."/>
            <person name="Kang L."/>
            <person name="Cui F."/>
        </authorList>
    </citation>
    <scope>NUCLEOTIDE SEQUENCE [LARGE SCALE GENOMIC DNA]</scope>
    <source>
        <strain evidence="1">Lst14</strain>
    </source>
</reference>
<evidence type="ECO:0000313" key="2">
    <source>
        <dbReference type="Proteomes" id="UP000291343"/>
    </source>
</evidence>
<accession>A0A482WRB5</accession>
<evidence type="ECO:0000313" key="1">
    <source>
        <dbReference type="EMBL" id="RZF36145.1"/>
    </source>
</evidence>